<dbReference type="Proteomes" id="UP000001072">
    <property type="component" value="Unassembled WGS sequence"/>
</dbReference>
<proteinExistence type="predicted"/>
<dbReference type="Gene3D" id="3.80.10.10">
    <property type="entry name" value="Ribonuclease Inhibitor"/>
    <property type="match status" value="1"/>
</dbReference>
<dbReference type="GeneID" id="18933545"/>
<dbReference type="HOGENOM" id="CLU_032925_2_0_1"/>
<evidence type="ECO:0000313" key="1">
    <source>
        <dbReference type="EMBL" id="EGG08681.1"/>
    </source>
</evidence>
<name>F4RFX7_MELLP</name>
<dbReference type="InterPro" id="IPR032675">
    <property type="entry name" value="LRR_dom_sf"/>
</dbReference>
<gene>
    <name evidence="1" type="ORF">MELLADRAFT_84623</name>
</gene>
<dbReference type="VEuPathDB" id="FungiDB:MELLADRAFT_84623"/>
<dbReference type="RefSeq" id="XP_007408267.1">
    <property type="nucleotide sequence ID" value="XM_007408205.1"/>
</dbReference>
<keyword evidence="2" id="KW-1185">Reference proteome</keyword>
<dbReference type="AlphaFoldDB" id="F4RFX7"/>
<dbReference type="KEGG" id="mlr:MELLADRAFT_84623"/>
<sequence length="430" mass="48411">MKSPKQPSQTPTSIKGGGPLSDLIPLIMETFVAQSKFKDPSGKNNAPNPFLHWQTAKQLLKFRLVSKAWCASVTPVAFHSICLDKPRRIESILDNWARGKSTINADFSPVQRLAIKNLSYKTVDVKNLDGNKRRAPVSTDLAIEVITTFKHSLTTLYLEFGTSIGFQPGLIDSIQQLKNLKNLTITTTRGPDFQTGPDEYSESLANLLNVLPNLEVLRLDELWLGFLDLQPQALSKLRSFRFAYCQAMEVNPVSHLFNHIKDTVKVLDSTNSHRTEKLEAVLKPLIGSLEGLVTEEVPGEFTDFLIGSNFPKLRVVQVEWPRAEEDPGKPTSWLGSPMFQNVRTLIVDHYRFNGPHFEEILSKKGEGAFVKPPNLKHVVFIQKIGKFVQTQREKDLAKELESHGIQCHYSYPISFEEILGYDESLNGPMN</sequence>
<dbReference type="InParanoid" id="F4RFX7"/>
<evidence type="ECO:0008006" key="3">
    <source>
        <dbReference type="Google" id="ProtNLM"/>
    </source>
</evidence>
<dbReference type="SUPFAM" id="SSF52058">
    <property type="entry name" value="L domain-like"/>
    <property type="match status" value="1"/>
</dbReference>
<reference evidence="2" key="1">
    <citation type="journal article" date="2011" name="Proc. Natl. Acad. Sci. U.S.A.">
        <title>Obligate biotrophy features unraveled by the genomic analysis of rust fungi.</title>
        <authorList>
            <person name="Duplessis S."/>
            <person name="Cuomo C.A."/>
            <person name="Lin Y.-C."/>
            <person name="Aerts A."/>
            <person name="Tisserant E."/>
            <person name="Veneault-Fourrey C."/>
            <person name="Joly D.L."/>
            <person name="Hacquard S."/>
            <person name="Amselem J."/>
            <person name="Cantarel B.L."/>
            <person name="Chiu R."/>
            <person name="Coutinho P.M."/>
            <person name="Feau N."/>
            <person name="Field M."/>
            <person name="Frey P."/>
            <person name="Gelhaye E."/>
            <person name="Goldberg J."/>
            <person name="Grabherr M.G."/>
            <person name="Kodira C.D."/>
            <person name="Kohler A."/>
            <person name="Kuees U."/>
            <person name="Lindquist E.A."/>
            <person name="Lucas S.M."/>
            <person name="Mago R."/>
            <person name="Mauceli E."/>
            <person name="Morin E."/>
            <person name="Murat C."/>
            <person name="Pangilinan J.L."/>
            <person name="Park R."/>
            <person name="Pearson M."/>
            <person name="Quesneville H."/>
            <person name="Rouhier N."/>
            <person name="Sakthikumar S."/>
            <person name="Salamov A.A."/>
            <person name="Schmutz J."/>
            <person name="Selles B."/>
            <person name="Shapiro H."/>
            <person name="Tanguay P."/>
            <person name="Tuskan G.A."/>
            <person name="Henrissat B."/>
            <person name="Van de Peer Y."/>
            <person name="Rouze P."/>
            <person name="Ellis J.G."/>
            <person name="Dodds P.N."/>
            <person name="Schein J.E."/>
            <person name="Zhong S."/>
            <person name="Hamelin R.C."/>
            <person name="Grigoriev I.V."/>
            <person name="Szabo L.J."/>
            <person name="Martin F."/>
        </authorList>
    </citation>
    <scope>NUCLEOTIDE SEQUENCE [LARGE SCALE GENOMIC DNA]</scope>
    <source>
        <strain evidence="2">98AG31 / pathotype 3-4-7</strain>
    </source>
</reference>
<accession>F4RFX7</accession>
<evidence type="ECO:0000313" key="2">
    <source>
        <dbReference type="Proteomes" id="UP000001072"/>
    </source>
</evidence>
<organism evidence="2">
    <name type="scientific">Melampsora larici-populina (strain 98AG31 / pathotype 3-4-7)</name>
    <name type="common">Poplar leaf rust fungus</name>
    <dbReference type="NCBI Taxonomy" id="747676"/>
    <lineage>
        <taxon>Eukaryota</taxon>
        <taxon>Fungi</taxon>
        <taxon>Dikarya</taxon>
        <taxon>Basidiomycota</taxon>
        <taxon>Pucciniomycotina</taxon>
        <taxon>Pucciniomycetes</taxon>
        <taxon>Pucciniales</taxon>
        <taxon>Melampsoraceae</taxon>
        <taxon>Melampsora</taxon>
    </lineage>
</organism>
<protein>
    <recommendedName>
        <fullName evidence="3">F-box domain-containing protein</fullName>
    </recommendedName>
</protein>
<dbReference type="EMBL" id="GL883100">
    <property type="protein sequence ID" value="EGG08681.1"/>
    <property type="molecule type" value="Genomic_DNA"/>
</dbReference>